<dbReference type="Proteomes" id="UP000053201">
    <property type="component" value="Unassembled WGS sequence"/>
</dbReference>
<dbReference type="OrthoDB" id="427711at2759"/>
<dbReference type="EMBL" id="KQ257465">
    <property type="protein sequence ID" value="KNC97043.1"/>
    <property type="molecule type" value="Genomic_DNA"/>
</dbReference>
<dbReference type="Gene3D" id="3.40.50.10190">
    <property type="entry name" value="BRCT domain"/>
    <property type="match status" value="1"/>
</dbReference>
<dbReference type="OMA" id="DCYSSAT"/>
<dbReference type="InterPro" id="IPR036420">
    <property type="entry name" value="BRCT_dom_sf"/>
</dbReference>
<evidence type="ECO:0000313" key="4">
    <source>
        <dbReference type="Proteomes" id="UP000053201"/>
    </source>
</evidence>
<dbReference type="PROSITE" id="PS50172">
    <property type="entry name" value="BRCT"/>
    <property type="match status" value="1"/>
</dbReference>
<reference evidence="3 4" key="1">
    <citation type="submission" date="2009-08" db="EMBL/GenBank/DDBJ databases">
        <title>The Genome Sequence of Spizellomyces punctatus strain DAOM BR117.</title>
        <authorList>
            <consortium name="The Broad Institute Genome Sequencing Platform"/>
            <person name="Russ C."/>
            <person name="Cuomo C."/>
            <person name="Shea T."/>
            <person name="Young S.K."/>
            <person name="Zeng Q."/>
            <person name="Koehrsen M."/>
            <person name="Haas B."/>
            <person name="Borodovsky M."/>
            <person name="Guigo R."/>
            <person name="Alvarado L."/>
            <person name="Berlin A."/>
            <person name="Bochicchio J."/>
            <person name="Borenstein D."/>
            <person name="Chapman S."/>
            <person name="Chen Z."/>
            <person name="Engels R."/>
            <person name="Freedman E."/>
            <person name="Gellesch M."/>
            <person name="Goldberg J."/>
            <person name="Griggs A."/>
            <person name="Gujja S."/>
            <person name="Heiman D."/>
            <person name="Hepburn T."/>
            <person name="Howarth C."/>
            <person name="Jen D."/>
            <person name="Larson L."/>
            <person name="Lewis B."/>
            <person name="Mehta T."/>
            <person name="Park D."/>
            <person name="Pearson M."/>
            <person name="Roberts A."/>
            <person name="Saif S."/>
            <person name="Shenoy N."/>
            <person name="Sisk P."/>
            <person name="Stolte C."/>
            <person name="Sykes S."/>
            <person name="Thomson T."/>
            <person name="Walk T."/>
            <person name="White J."/>
            <person name="Yandava C."/>
            <person name="Burger G."/>
            <person name="Gray M.W."/>
            <person name="Holland P.W.H."/>
            <person name="King N."/>
            <person name="Lang F.B.F."/>
            <person name="Roger A.J."/>
            <person name="Ruiz-Trillo I."/>
            <person name="Lander E."/>
            <person name="Nusbaum C."/>
        </authorList>
    </citation>
    <scope>NUCLEOTIDE SEQUENCE [LARGE SCALE GENOMIC DNA]</scope>
    <source>
        <strain evidence="3 4">DAOM BR117</strain>
    </source>
</reference>
<dbReference type="PANTHER" id="PTHR45990">
    <property type="entry name" value="DNA REPAIR PROTEIN REV1"/>
    <property type="match status" value="1"/>
</dbReference>
<feature type="region of interest" description="Disordered" evidence="1">
    <location>
        <begin position="9"/>
        <end position="32"/>
    </location>
</feature>
<organism evidence="3 4">
    <name type="scientific">Spizellomyces punctatus (strain DAOM BR117)</name>
    <dbReference type="NCBI Taxonomy" id="645134"/>
    <lineage>
        <taxon>Eukaryota</taxon>
        <taxon>Fungi</taxon>
        <taxon>Fungi incertae sedis</taxon>
        <taxon>Chytridiomycota</taxon>
        <taxon>Chytridiomycota incertae sedis</taxon>
        <taxon>Chytridiomycetes</taxon>
        <taxon>Spizellomycetales</taxon>
        <taxon>Spizellomycetaceae</taxon>
        <taxon>Spizellomyces</taxon>
    </lineage>
</organism>
<evidence type="ECO:0000259" key="2">
    <source>
        <dbReference type="PROSITE" id="PS50172"/>
    </source>
</evidence>
<evidence type="ECO:0000313" key="3">
    <source>
        <dbReference type="EMBL" id="KNC97043.1"/>
    </source>
</evidence>
<dbReference type="VEuPathDB" id="FungiDB:SPPG_07441"/>
<dbReference type="AlphaFoldDB" id="A0A0L0H8P4"/>
<gene>
    <name evidence="3" type="ORF">SPPG_07441</name>
</gene>
<dbReference type="GO" id="GO:0070987">
    <property type="term" value="P:error-free translesion synthesis"/>
    <property type="evidence" value="ECO:0007669"/>
    <property type="project" value="TreeGrafter"/>
</dbReference>
<dbReference type="Pfam" id="PF00533">
    <property type="entry name" value="BRCT"/>
    <property type="match status" value="1"/>
</dbReference>
<keyword evidence="4" id="KW-1185">Reference proteome</keyword>
<dbReference type="STRING" id="645134.A0A0L0H8P4"/>
<dbReference type="InterPro" id="IPR001357">
    <property type="entry name" value="BRCT_dom"/>
</dbReference>
<dbReference type="SUPFAM" id="SSF52113">
    <property type="entry name" value="BRCT domain"/>
    <property type="match status" value="1"/>
</dbReference>
<dbReference type="InParanoid" id="A0A0L0H8P4"/>
<dbReference type="PANTHER" id="PTHR45990:SF1">
    <property type="entry name" value="DNA REPAIR PROTEIN REV1"/>
    <property type="match status" value="1"/>
</dbReference>
<evidence type="ECO:0000256" key="1">
    <source>
        <dbReference type="SAM" id="MobiDB-lite"/>
    </source>
</evidence>
<protein>
    <recommendedName>
        <fullName evidence="2">BRCT domain-containing protein</fullName>
    </recommendedName>
</protein>
<name>A0A0L0H8P4_SPIPD</name>
<dbReference type="GO" id="GO:0042276">
    <property type="term" value="P:error-prone translesion synthesis"/>
    <property type="evidence" value="ECO:0007669"/>
    <property type="project" value="TreeGrafter"/>
</dbReference>
<dbReference type="eggNOG" id="KOG2093">
    <property type="taxonomic scope" value="Eukaryota"/>
</dbReference>
<dbReference type="SMART" id="SM00292">
    <property type="entry name" value="BRCT"/>
    <property type="match status" value="1"/>
</dbReference>
<dbReference type="GO" id="GO:0005634">
    <property type="term" value="C:nucleus"/>
    <property type="evidence" value="ECO:0007669"/>
    <property type="project" value="TreeGrafter"/>
</dbReference>
<sequence length="189" mass="20720">MDKFVIRTKRTNTAAKDVKPATSSSAHKTPEFGGPFKIDHYQNPTAGHQVNNGGGVQRYMAARQYKLSQQKPSSVSSIFDGVHVYVNGYVGSMDDLEFRKLIQSHGGTIALTLALRTVTHMVCTSLCASKTQKLLSARRATVKVVHPDWIIQSVKSGKRLPESSFGVIKTKMVCQDVQSIFAVGQTYST</sequence>
<dbReference type="GO" id="GO:0017125">
    <property type="term" value="F:deoxycytidyl transferase activity"/>
    <property type="evidence" value="ECO:0007669"/>
    <property type="project" value="TreeGrafter"/>
</dbReference>
<proteinExistence type="predicted"/>
<feature type="domain" description="BRCT" evidence="2">
    <location>
        <begin position="74"/>
        <end position="167"/>
    </location>
</feature>
<dbReference type="GO" id="GO:0003887">
    <property type="term" value="F:DNA-directed DNA polymerase activity"/>
    <property type="evidence" value="ECO:0007669"/>
    <property type="project" value="TreeGrafter"/>
</dbReference>
<accession>A0A0L0H8P4</accession>
<dbReference type="CDD" id="cd17719">
    <property type="entry name" value="BRCT_Rev1"/>
    <property type="match status" value="1"/>
</dbReference>
<dbReference type="GeneID" id="27690655"/>
<dbReference type="RefSeq" id="XP_016605083.1">
    <property type="nucleotide sequence ID" value="XM_016755606.1"/>
</dbReference>